<keyword evidence="7" id="KW-1185">Reference proteome</keyword>
<dbReference type="InterPro" id="IPR005119">
    <property type="entry name" value="LysR_subst-bd"/>
</dbReference>
<gene>
    <name evidence="6" type="ORF">SG34_003915</name>
</gene>
<reference evidence="6 7" key="2">
    <citation type="journal article" date="2022" name="Mar. Drugs">
        <title>Bioassay-Guided Fractionation Leads to the Detection of Cholic Acid Generated by the Rare Thalassomonas sp.</title>
        <authorList>
            <person name="Pheiffer F."/>
            <person name="Schneider Y.K."/>
            <person name="Hansen E.H."/>
            <person name="Andersen J.H."/>
            <person name="Isaksson J."/>
            <person name="Busche T."/>
            <person name="R C."/>
            <person name="Kalinowski J."/>
            <person name="Zyl L.V."/>
            <person name="Trindade M."/>
        </authorList>
    </citation>
    <scope>NUCLEOTIDE SEQUENCE [LARGE SCALE GENOMIC DNA]</scope>
    <source>
        <strain evidence="6 7">XOM25</strain>
    </source>
</reference>
<dbReference type="PANTHER" id="PTHR30537:SF5">
    <property type="entry name" value="HTH-TYPE TRANSCRIPTIONAL ACTIVATOR TTDR-RELATED"/>
    <property type="match status" value="1"/>
</dbReference>
<evidence type="ECO:0000256" key="4">
    <source>
        <dbReference type="ARBA" id="ARBA00023163"/>
    </source>
</evidence>
<dbReference type="InterPro" id="IPR000847">
    <property type="entry name" value="LysR_HTH_N"/>
</dbReference>
<evidence type="ECO:0000256" key="2">
    <source>
        <dbReference type="ARBA" id="ARBA00023015"/>
    </source>
</evidence>
<dbReference type="PANTHER" id="PTHR30537">
    <property type="entry name" value="HTH-TYPE TRANSCRIPTIONAL REGULATOR"/>
    <property type="match status" value="1"/>
</dbReference>
<accession>A0AAE9Z3R7</accession>
<protein>
    <submittedName>
        <fullName evidence="6">LysR family transcriptional regulator</fullName>
    </submittedName>
</protein>
<name>A0AAE9Z3R7_9GAMM</name>
<evidence type="ECO:0000256" key="1">
    <source>
        <dbReference type="ARBA" id="ARBA00009437"/>
    </source>
</evidence>
<keyword evidence="4" id="KW-0804">Transcription</keyword>
<dbReference type="Pfam" id="PF00126">
    <property type="entry name" value="HTH_1"/>
    <property type="match status" value="1"/>
</dbReference>
<dbReference type="Proteomes" id="UP000032352">
    <property type="component" value="Chromosome"/>
</dbReference>
<evidence type="ECO:0000313" key="7">
    <source>
        <dbReference type="Proteomes" id="UP000032352"/>
    </source>
</evidence>
<dbReference type="GO" id="GO:0003700">
    <property type="term" value="F:DNA-binding transcription factor activity"/>
    <property type="evidence" value="ECO:0007669"/>
    <property type="project" value="InterPro"/>
</dbReference>
<dbReference type="KEGG" id="tvd:SG34_003915"/>
<dbReference type="InterPro" id="IPR058163">
    <property type="entry name" value="LysR-type_TF_proteobact-type"/>
</dbReference>
<reference evidence="6 7" key="1">
    <citation type="journal article" date="2015" name="Genome Announc.">
        <title>Draft Genome Sequences of Marine Isolates of Thalassomonas viridans and Thalassomonas actiniarum.</title>
        <authorList>
            <person name="Olonade I."/>
            <person name="van Zyl L.J."/>
            <person name="Trindade M."/>
        </authorList>
    </citation>
    <scope>NUCLEOTIDE SEQUENCE [LARGE SCALE GENOMIC DNA]</scope>
    <source>
        <strain evidence="6 7">XOM25</strain>
    </source>
</reference>
<dbReference type="Gene3D" id="3.40.190.290">
    <property type="match status" value="1"/>
</dbReference>
<evidence type="ECO:0000259" key="5">
    <source>
        <dbReference type="PROSITE" id="PS50931"/>
    </source>
</evidence>
<dbReference type="SUPFAM" id="SSF46785">
    <property type="entry name" value="Winged helix' DNA-binding domain"/>
    <property type="match status" value="1"/>
</dbReference>
<keyword evidence="2" id="KW-0805">Transcription regulation</keyword>
<evidence type="ECO:0000256" key="3">
    <source>
        <dbReference type="ARBA" id="ARBA00023125"/>
    </source>
</evidence>
<organism evidence="6 7">
    <name type="scientific">Thalassomonas viridans</name>
    <dbReference type="NCBI Taxonomy" id="137584"/>
    <lineage>
        <taxon>Bacteria</taxon>
        <taxon>Pseudomonadati</taxon>
        <taxon>Pseudomonadota</taxon>
        <taxon>Gammaproteobacteria</taxon>
        <taxon>Alteromonadales</taxon>
        <taxon>Colwelliaceae</taxon>
        <taxon>Thalassomonas</taxon>
    </lineage>
</organism>
<sequence length="313" mass="34544">METFSTIPVFVAVVENGSFSQAALRLGISKSAVSKRIRELENKLGVQLLHRTTRRLSLTEAGERYFEYALKAFIAAGEGIDSVTQLQGNPKGQLKVNTPMSFGRLHIAPLVADFLVRYPEIELNMVMDDRVVDLIEGGYDLAIRAGNLQDSTLIARRLAPCRSVICASPEYLAKNGVPANPEALVKHNCISYSYFSGGNEWTFHGDIGPVKVKVSGNYQVNNSEALHRAILAGLGIAKIPTFIVGGDIASGNLVPLLTDYNLPMQTFYAVFPERRHLPAKVRVFLDFIIERLGGDQPYWDKMELSLDRESTVS</sequence>
<dbReference type="AlphaFoldDB" id="A0AAE9Z3R7"/>
<dbReference type="GO" id="GO:0043565">
    <property type="term" value="F:sequence-specific DNA binding"/>
    <property type="evidence" value="ECO:0007669"/>
    <property type="project" value="TreeGrafter"/>
</dbReference>
<dbReference type="FunFam" id="3.40.190.290:FF:000001">
    <property type="entry name" value="Transcriptional regulator, LysR family"/>
    <property type="match status" value="1"/>
</dbReference>
<dbReference type="InterPro" id="IPR036390">
    <property type="entry name" value="WH_DNA-bd_sf"/>
</dbReference>
<keyword evidence="3" id="KW-0238">DNA-binding</keyword>
<dbReference type="EMBL" id="CP059733">
    <property type="protein sequence ID" value="WDE06085.1"/>
    <property type="molecule type" value="Genomic_DNA"/>
</dbReference>
<dbReference type="SUPFAM" id="SSF53850">
    <property type="entry name" value="Periplasmic binding protein-like II"/>
    <property type="match status" value="1"/>
</dbReference>
<dbReference type="Gene3D" id="1.10.10.10">
    <property type="entry name" value="Winged helix-like DNA-binding domain superfamily/Winged helix DNA-binding domain"/>
    <property type="match status" value="1"/>
</dbReference>
<dbReference type="PRINTS" id="PR00039">
    <property type="entry name" value="HTHLYSR"/>
</dbReference>
<evidence type="ECO:0000313" key="6">
    <source>
        <dbReference type="EMBL" id="WDE06085.1"/>
    </source>
</evidence>
<dbReference type="GO" id="GO:0006351">
    <property type="term" value="P:DNA-templated transcription"/>
    <property type="evidence" value="ECO:0007669"/>
    <property type="project" value="TreeGrafter"/>
</dbReference>
<feature type="domain" description="HTH lysR-type" evidence="5">
    <location>
        <begin position="9"/>
        <end position="59"/>
    </location>
</feature>
<dbReference type="FunFam" id="1.10.10.10:FF:000001">
    <property type="entry name" value="LysR family transcriptional regulator"/>
    <property type="match status" value="1"/>
</dbReference>
<comment type="similarity">
    <text evidence="1">Belongs to the LysR transcriptional regulatory family.</text>
</comment>
<dbReference type="PROSITE" id="PS50931">
    <property type="entry name" value="HTH_LYSR"/>
    <property type="match status" value="1"/>
</dbReference>
<proteinExistence type="inferred from homology"/>
<dbReference type="CDD" id="cd08422">
    <property type="entry name" value="PBP2_CrgA_like"/>
    <property type="match status" value="1"/>
</dbReference>
<dbReference type="Pfam" id="PF03466">
    <property type="entry name" value="LysR_substrate"/>
    <property type="match status" value="1"/>
</dbReference>
<dbReference type="InterPro" id="IPR036388">
    <property type="entry name" value="WH-like_DNA-bd_sf"/>
</dbReference>
<dbReference type="RefSeq" id="WP_044837699.1">
    <property type="nucleotide sequence ID" value="NZ_CP059733.1"/>
</dbReference>